<dbReference type="GO" id="GO:0006511">
    <property type="term" value="P:ubiquitin-dependent protein catabolic process"/>
    <property type="evidence" value="ECO:0007669"/>
    <property type="project" value="TreeGrafter"/>
</dbReference>
<name>A0A433QGZ3_9FUNG</name>
<proteinExistence type="inferred from homology"/>
<feature type="compositionally biased region" description="Basic and acidic residues" evidence="3">
    <location>
        <begin position="605"/>
        <end position="621"/>
    </location>
</feature>
<dbReference type="InterPro" id="IPR057985">
    <property type="entry name" value="TPR_PSMD3_N"/>
</dbReference>
<feature type="compositionally biased region" description="Polar residues" evidence="3">
    <location>
        <begin position="29"/>
        <end position="44"/>
    </location>
</feature>
<feature type="domain" description="PCI" evidence="4">
    <location>
        <begin position="381"/>
        <end position="563"/>
    </location>
</feature>
<dbReference type="InterPro" id="IPR050756">
    <property type="entry name" value="CSN3"/>
</dbReference>
<keyword evidence="2 5" id="KW-0647">Proteasome</keyword>
<accession>A0A433QGZ3</accession>
<evidence type="ECO:0000256" key="3">
    <source>
        <dbReference type="SAM" id="MobiDB-lite"/>
    </source>
</evidence>
<sequence length="634" mass="72884">MVDKKKSTDKPDKPDNQDNSAAPRRSSRLTKQSSTNSDQSQESASPPKRVTRSASRGGKKKDTATAPAQKDDAEMNVDQQDSKGKEKELKTEDVDMKSAEDEEAKELREKTEAAALVLAAHGEDIHPERIFVSHTLRSNRTPILCTFNQNQTKSTFSLRVDLRQNIALLQRAVETIESRFTTRVLRTTASIRRRLNAEILAQAVRDHYPRVPHIFDSLLPHFHVHSLTTDDSRKTTLLHYLGKESEVMDVDETKEQATSVLPETDVYLHLLGKTLSTETVARVQTLNRRTLDQLSARVYFYYARFYELTDRLAEIRPNRIAKQFYNTTFGLNFIPSIRSPNQATLLNLLLRNYFHYNLYEQADKLVSKTAFPEAAGNNQLARYMYYLGRIKALQLDYTASHTHLLQAIRKAPQGPVAAGFQQAVSDLRRFMGDFWMWLWRWFDLIIDMQLTFVLFNLGCVWFVAVRVGDLTQFQEQLVRHEAGFQSDKTYTLILRLRHNVIKTGIRMISLSYSRISLRDICFKLHLDSEEDAEFIVAKAIRDGVIDATLDHDRGFMKSKENVDIYSTNEPQAAFHQRISFCLNLHNESVKAMRFPLNAHRKELASAEEARERERELAKEIAEGDMDEDDDVGDF</sequence>
<dbReference type="GO" id="GO:0008541">
    <property type="term" value="C:proteasome regulatory particle, lid subcomplex"/>
    <property type="evidence" value="ECO:0007669"/>
    <property type="project" value="TreeGrafter"/>
</dbReference>
<comment type="similarity">
    <text evidence="1">Belongs to the proteasome subunit S3 family.</text>
</comment>
<dbReference type="GO" id="GO:0042176">
    <property type="term" value="P:regulation of protein catabolic process"/>
    <property type="evidence" value="ECO:0007669"/>
    <property type="project" value="InterPro"/>
</dbReference>
<keyword evidence="6" id="KW-1185">Reference proteome</keyword>
<dbReference type="InterPro" id="IPR000717">
    <property type="entry name" value="PCI_dom"/>
</dbReference>
<feature type="compositionally biased region" description="Acidic residues" evidence="3">
    <location>
        <begin position="622"/>
        <end position="634"/>
    </location>
</feature>
<dbReference type="Pfam" id="PF01399">
    <property type="entry name" value="PCI"/>
    <property type="match status" value="1"/>
</dbReference>
<dbReference type="Pfam" id="PF08375">
    <property type="entry name" value="Rpn3_C"/>
    <property type="match status" value="1"/>
</dbReference>
<dbReference type="GO" id="GO:0030234">
    <property type="term" value="F:enzyme regulator activity"/>
    <property type="evidence" value="ECO:0007669"/>
    <property type="project" value="InterPro"/>
</dbReference>
<dbReference type="AlphaFoldDB" id="A0A433QGZ3"/>
<evidence type="ECO:0000313" key="5">
    <source>
        <dbReference type="EMBL" id="RUS29108.1"/>
    </source>
</evidence>
<feature type="region of interest" description="Disordered" evidence="3">
    <location>
        <begin position="605"/>
        <end position="634"/>
    </location>
</feature>
<feature type="region of interest" description="Disordered" evidence="3">
    <location>
        <begin position="1"/>
        <end position="104"/>
    </location>
</feature>
<gene>
    <name evidence="5" type="ORF">BC938DRAFT_481049</name>
</gene>
<evidence type="ECO:0000313" key="6">
    <source>
        <dbReference type="Proteomes" id="UP000274822"/>
    </source>
</evidence>
<evidence type="ECO:0000259" key="4">
    <source>
        <dbReference type="PROSITE" id="PS50250"/>
    </source>
</evidence>
<dbReference type="PANTHER" id="PTHR10758">
    <property type="entry name" value="26S PROTEASOME NON-ATPASE REGULATORY SUBUNIT 3/COP9 SIGNALOSOME COMPLEX SUBUNIT 3"/>
    <property type="match status" value="1"/>
</dbReference>
<evidence type="ECO:0000256" key="1">
    <source>
        <dbReference type="ARBA" id="ARBA00007912"/>
    </source>
</evidence>
<dbReference type="SUPFAM" id="SSF46785">
    <property type="entry name" value="Winged helix' DNA-binding domain"/>
    <property type="match status" value="1"/>
</dbReference>
<dbReference type="PROSITE" id="PS50250">
    <property type="entry name" value="PCI"/>
    <property type="match status" value="1"/>
</dbReference>
<feature type="compositionally biased region" description="Basic and acidic residues" evidence="3">
    <location>
        <begin position="80"/>
        <end position="104"/>
    </location>
</feature>
<reference evidence="5 6" key="1">
    <citation type="journal article" date="2018" name="New Phytol.">
        <title>Phylogenomics of Endogonaceae and evolution of mycorrhizas within Mucoromycota.</title>
        <authorList>
            <person name="Chang Y."/>
            <person name="Desiro A."/>
            <person name="Na H."/>
            <person name="Sandor L."/>
            <person name="Lipzen A."/>
            <person name="Clum A."/>
            <person name="Barry K."/>
            <person name="Grigoriev I.V."/>
            <person name="Martin F.M."/>
            <person name="Stajich J.E."/>
            <person name="Smith M.E."/>
            <person name="Bonito G."/>
            <person name="Spatafora J.W."/>
        </authorList>
    </citation>
    <scope>NUCLEOTIDE SEQUENCE [LARGE SCALE GENOMIC DNA]</scope>
    <source>
        <strain evidence="5 6">AD002</strain>
    </source>
</reference>
<dbReference type="PANTHER" id="PTHR10758:SF2">
    <property type="entry name" value="26S PROTEASOME NON-ATPASE REGULATORY SUBUNIT 3"/>
    <property type="match status" value="1"/>
</dbReference>
<organism evidence="5 6">
    <name type="scientific">Jimgerdemannia flammicorona</name>
    <dbReference type="NCBI Taxonomy" id="994334"/>
    <lineage>
        <taxon>Eukaryota</taxon>
        <taxon>Fungi</taxon>
        <taxon>Fungi incertae sedis</taxon>
        <taxon>Mucoromycota</taxon>
        <taxon>Mucoromycotina</taxon>
        <taxon>Endogonomycetes</taxon>
        <taxon>Endogonales</taxon>
        <taxon>Endogonaceae</taxon>
        <taxon>Jimgerdemannia</taxon>
    </lineage>
</organism>
<dbReference type="SMART" id="SM00753">
    <property type="entry name" value="PAM"/>
    <property type="match status" value="1"/>
</dbReference>
<dbReference type="Pfam" id="PF25573">
    <property type="entry name" value="TPR_PSMD3_N"/>
    <property type="match status" value="1"/>
</dbReference>
<protein>
    <submittedName>
        <fullName evidence="5">Proteasome regulatory subunit C-terminal-domain-containing protein</fullName>
    </submittedName>
</protein>
<evidence type="ECO:0000256" key="2">
    <source>
        <dbReference type="ARBA" id="ARBA00022942"/>
    </source>
</evidence>
<dbReference type="InterPro" id="IPR013586">
    <property type="entry name" value="PSMD3_C"/>
</dbReference>
<comment type="caution">
    <text evidence="5">The sequence shown here is derived from an EMBL/GenBank/DDBJ whole genome shotgun (WGS) entry which is preliminary data.</text>
</comment>
<feature type="compositionally biased region" description="Basic and acidic residues" evidence="3">
    <location>
        <begin position="1"/>
        <end position="16"/>
    </location>
</feature>
<dbReference type="EMBL" id="RBNJ01005618">
    <property type="protein sequence ID" value="RUS29108.1"/>
    <property type="molecule type" value="Genomic_DNA"/>
</dbReference>
<dbReference type="InterPro" id="IPR036390">
    <property type="entry name" value="WH_DNA-bd_sf"/>
</dbReference>
<dbReference type="SMART" id="SM00088">
    <property type="entry name" value="PINT"/>
    <property type="match status" value="1"/>
</dbReference>
<dbReference type="Proteomes" id="UP000274822">
    <property type="component" value="Unassembled WGS sequence"/>
</dbReference>